<organism evidence="1 2">
    <name type="scientific">Methylobacterium radiotolerans</name>
    <dbReference type="NCBI Taxonomy" id="31998"/>
    <lineage>
        <taxon>Bacteria</taxon>
        <taxon>Pseudomonadati</taxon>
        <taxon>Pseudomonadota</taxon>
        <taxon>Alphaproteobacteria</taxon>
        <taxon>Hyphomicrobiales</taxon>
        <taxon>Methylobacteriaceae</taxon>
        <taxon>Methylobacterium</taxon>
    </lineage>
</organism>
<sequence length="114" mass="12404">MTPADAIASLDRQIAEHGQSVSLRRVVANAPALEKGCKAWVRGYRPNELVGGLQQGDTLLIFSPTDLPAEFVEEPLERGDGIKVDGLLRTVQFTDPVRLKDVLVRLNVTVRGGN</sequence>
<protein>
    <submittedName>
        <fullName evidence="1">Uncharacterized protein</fullName>
    </submittedName>
</protein>
<reference evidence="1 2" key="1">
    <citation type="submission" date="2024-06" db="EMBL/GenBank/DDBJ databases">
        <title>Genomics of switchgrass bacterial isolates.</title>
        <authorList>
            <person name="Shade A."/>
        </authorList>
    </citation>
    <scope>NUCLEOTIDE SEQUENCE [LARGE SCALE GENOMIC DNA]</scope>
    <source>
        <strain evidence="1 2">PvP084</strain>
    </source>
</reference>
<dbReference type="Proteomes" id="UP001549119">
    <property type="component" value="Unassembled WGS sequence"/>
</dbReference>
<proteinExistence type="predicted"/>
<keyword evidence="2" id="KW-1185">Reference proteome</keyword>
<evidence type="ECO:0000313" key="2">
    <source>
        <dbReference type="Proteomes" id="UP001549119"/>
    </source>
</evidence>
<dbReference type="EMBL" id="JBEPNW010000002">
    <property type="protein sequence ID" value="MET3867891.1"/>
    <property type="molecule type" value="Genomic_DNA"/>
</dbReference>
<comment type="caution">
    <text evidence="1">The sequence shown here is derived from an EMBL/GenBank/DDBJ whole genome shotgun (WGS) entry which is preliminary data.</text>
</comment>
<evidence type="ECO:0000313" key="1">
    <source>
        <dbReference type="EMBL" id="MET3867891.1"/>
    </source>
</evidence>
<gene>
    <name evidence="1" type="ORF">ABIC20_005200</name>
</gene>
<dbReference type="RefSeq" id="WP_209650640.1">
    <property type="nucleotide sequence ID" value="NZ_JBEPNV010000001.1"/>
</dbReference>
<name>A0ABV2NN51_9HYPH</name>
<accession>A0ABV2NN51</accession>